<comment type="caution">
    <text evidence="4">The sequence shown here is derived from an EMBL/GenBank/DDBJ whole genome shotgun (WGS) entry which is preliminary data.</text>
</comment>
<name>A0A5Y8R4P1_CAMCO</name>
<accession>A0A5Y8R4P1</accession>
<keyword evidence="1" id="KW-0805">Transcription regulation</keyword>
<keyword evidence="2" id="KW-0238">DNA-binding</keyword>
<organism evidence="4">
    <name type="scientific">Campylobacter coli</name>
    <dbReference type="NCBI Taxonomy" id="195"/>
    <lineage>
        <taxon>Bacteria</taxon>
        <taxon>Pseudomonadati</taxon>
        <taxon>Campylobacterota</taxon>
        <taxon>Epsilonproteobacteria</taxon>
        <taxon>Campylobacterales</taxon>
        <taxon>Campylobacteraceae</taxon>
        <taxon>Campylobacter</taxon>
    </lineage>
</organism>
<dbReference type="SUPFAM" id="SSF46785">
    <property type="entry name" value="Winged helix' DNA-binding domain"/>
    <property type="match status" value="1"/>
</dbReference>
<gene>
    <name evidence="4" type="ORF">F0E85_01800</name>
</gene>
<dbReference type="RefSeq" id="WP_038839979.1">
    <property type="nucleotide sequence ID" value="NZ_FAYN01000017.1"/>
</dbReference>
<dbReference type="EMBL" id="AAKCQV010000003">
    <property type="protein sequence ID" value="ECQ7360349.1"/>
    <property type="molecule type" value="Genomic_DNA"/>
</dbReference>
<dbReference type="InterPro" id="IPR008920">
    <property type="entry name" value="TF_FadR/GntR_C"/>
</dbReference>
<sequence>MSKTSQKNSSYKIYEFIIESIKEGSLKPNDRIKEQDIVQQTGFSRTPIREALGLLQNDGILIQDSKKGLVVAGLDLISITKLYEIRELLEGEAAKLAAQYASSSEIEILENIVQAQKNITELNELKSNNVLFHQTLYRCSGNHYLYKIMENLDRSLLLLGDSTLAKENRAKEAYKEHLAVVEAIRNRDIAKAEEMAKFHIRQAYKVRLSNILNQS</sequence>
<dbReference type="Pfam" id="PF07729">
    <property type="entry name" value="FCD"/>
    <property type="match status" value="1"/>
</dbReference>
<protein>
    <submittedName>
        <fullName evidence="4">GntR family transcriptional regulator</fullName>
    </submittedName>
</protein>
<keyword evidence="3" id="KW-0804">Transcription</keyword>
<evidence type="ECO:0000256" key="1">
    <source>
        <dbReference type="ARBA" id="ARBA00023015"/>
    </source>
</evidence>
<dbReference type="InterPro" id="IPR000524">
    <property type="entry name" value="Tscrpt_reg_HTH_GntR"/>
</dbReference>
<dbReference type="InterPro" id="IPR036390">
    <property type="entry name" value="WH_DNA-bd_sf"/>
</dbReference>
<evidence type="ECO:0000313" key="4">
    <source>
        <dbReference type="EMBL" id="ECQ7360349.1"/>
    </source>
</evidence>
<proteinExistence type="predicted"/>
<dbReference type="PROSITE" id="PS50949">
    <property type="entry name" value="HTH_GNTR"/>
    <property type="match status" value="1"/>
</dbReference>
<dbReference type="Pfam" id="PF00392">
    <property type="entry name" value="GntR"/>
    <property type="match status" value="1"/>
</dbReference>
<dbReference type="SMART" id="SM00895">
    <property type="entry name" value="FCD"/>
    <property type="match status" value="1"/>
</dbReference>
<reference evidence="4" key="1">
    <citation type="submission" date="2019-08" db="EMBL/GenBank/DDBJ databases">
        <authorList>
            <person name="Ashton P.M."/>
            <person name="Dallman T."/>
            <person name="Nair S."/>
            <person name="De Pinna E."/>
            <person name="Peters T."/>
            <person name="Grant K."/>
        </authorList>
    </citation>
    <scope>NUCLEOTIDE SEQUENCE</scope>
    <source>
        <strain evidence="4">241883</strain>
    </source>
</reference>
<dbReference type="Gene3D" id="1.10.10.10">
    <property type="entry name" value="Winged helix-like DNA-binding domain superfamily/Winged helix DNA-binding domain"/>
    <property type="match status" value="1"/>
</dbReference>
<evidence type="ECO:0000256" key="3">
    <source>
        <dbReference type="ARBA" id="ARBA00023163"/>
    </source>
</evidence>
<dbReference type="PANTHER" id="PTHR43537">
    <property type="entry name" value="TRANSCRIPTIONAL REGULATOR, GNTR FAMILY"/>
    <property type="match status" value="1"/>
</dbReference>
<dbReference type="SMART" id="SM00345">
    <property type="entry name" value="HTH_GNTR"/>
    <property type="match status" value="1"/>
</dbReference>
<dbReference type="SUPFAM" id="SSF48008">
    <property type="entry name" value="GntR ligand-binding domain-like"/>
    <property type="match status" value="1"/>
</dbReference>
<dbReference type="GO" id="GO:0003677">
    <property type="term" value="F:DNA binding"/>
    <property type="evidence" value="ECO:0007669"/>
    <property type="project" value="UniProtKB-KW"/>
</dbReference>
<dbReference type="Gene3D" id="1.20.120.530">
    <property type="entry name" value="GntR ligand-binding domain-like"/>
    <property type="match status" value="1"/>
</dbReference>
<dbReference type="InterPro" id="IPR011711">
    <property type="entry name" value="GntR_C"/>
</dbReference>
<dbReference type="AlphaFoldDB" id="A0A5Y8R4P1"/>
<dbReference type="PANTHER" id="PTHR43537:SF49">
    <property type="entry name" value="TRANSCRIPTIONAL REGULATORY PROTEIN"/>
    <property type="match status" value="1"/>
</dbReference>
<evidence type="ECO:0000256" key="2">
    <source>
        <dbReference type="ARBA" id="ARBA00023125"/>
    </source>
</evidence>
<dbReference type="InterPro" id="IPR036388">
    <property type="entry name" value="WH-like_DNA-bd_sf"/>
</dbReference>
<dbReference type="GO" id="GO:0003700">
    <property type="term" value="F:DNA-binding transcription factor activity"/>
    <property type="evidence" value="ECO:0007669"/>
    <property type="project" value="InterPro"/>
</dbReference>